<feature type="domain" description="Xylose isomerase-like TIM barrel" evidence="1">
    <location>
        <begin position="30"/>
        <end position="252"/>
    </location>
</feature>
<dbReference type="OrthoDB" id="110795at2"/>
<proteinExistence type="predicted"/>
<reference evidence="3" key="1">
    <citation type="submission" date="2018-12" db="EMBL/GenBank/DDBJ databases">
        <title>Complete genome sequencing of Jeotgalibaca sp. H21T32.</title>
        <authorList>
            <person name="Bae J.-W."/>
            <person name="Lee S.-Y."/>
        </authorList>
    </citation>
    <scope>NUCLEOTIDE SEQUENCE [LARGE SCALE GENOMIC DNA]</scope>
    <source>
        <strain evidence="3">H21T32</strain>
    </source>
</reference>
<name>A0A3Q9BJW2_9LACT</name>
<keyword evidence="2" id="KW-0413">Isomerase</keyword>
<dbReference type="EMBL" id="CP034465">
    <property type="protein sequence ID" value="AZP03990.1"/>
    <property type="molecule type" value="Genomic_DNA"/>
</dbReference>
<dbReference type="Proteomes" id="UP000273326">
    <property type="component" value="Chromosome"/>
</dbReference>
<dbReference type="PANTHER" id="PTHR12110:SF21">
    <property type="entry name" value="XYLOSE ISOMERASE-LIKE TIM BARREL DOMAIN-CONTAINING PROTEIN"/>
    <property type="match status" value="1"/>
</dbReference>
<accession>A0A3Q9BJW2</accession>
<evidence type="ECO:0000313" key="3">
    <source>
        <dbReference type="Proteomes" id="UP000273326"/>
    </source>
</evidence>
<dbReference type="RefSeq" id="WP_126109068.1">
    <property type="nucleotide sequence ID" value="NZ_CP034465.1"/>
</dbReference>
<dbReference type="AlphaFoldDB" id="A0A3Q9BJW2"/>
<dbReference type="InterPro" id="IPR050312">
    <property type="entry name" value="IolE/XylAMocC-like"/>
</dbReference>
<dbReference type="KEGG" id="jeh:EJN90_04505"/>
<protein>
    <submittedName>
        <fullName evidence="2">Sugar phosphate isomerase/epimerase</fullName>
    </submittedName>
</protein>
<organism evidence="2 3">
    <name type="scientific">Jeotgalibaca ciconiae</name>
    <dbReference type="NCBI Taxonomy" id="2496265"/>
    <lineage>
        <taxon>Bacteria</taxon>
        <taxon>Bacillati</taxon>
        <taxon>Bacillota</taxon>
        <taxon>Bacilli</taxon>
        <taxon>Lactobacillales</taxon>
        <taxon>Carnobacteriaceae</taxon>
        <taxon>Jeotgalibaca</taxon>
    </lineage>
</organism>
<dbReference type="Pfam" id="PF01261">
    <property type="entry name" value="AP_endonuc_2"/>
    <property type="match status" value="1"/>
</dbReference>
<dbReference type="PANTHER" id="PTHR12110">
    <property type="entry name" value="HYDROXYPYRUVATE ISOMERASE"/>
    <property type="match status" value="1"/>
</dbReference>
<sequence length="257" mass="30598">MVNFYLSTPLMWNHPIEEIFQTAQKYEMGLEIFHQQMEYQRVSIEELQELIYKYRREVFVHAFSWDLNLCSLQRPVRDTALEQTKKSINFAHTLGAKDVTIHPGRMSIPLEESNYDNFMYDSMKQLMEYADRLEQSISFEIMEPVGKEFVTDRRIMKRIADDLWEKMYLTLDLAHCQNEEMIIDHLEQLPRIRKLHISNHIKGKYHTPIGVGDLDFQVLKPYLTASGLPIVIEGMDQSKELELFLENLNYLEEENWK</sequence>
<dbReference type="GO" id="GO:0016853">
    <property type="term" value="F:isomerase activity"/>
    <property type="evidence" value="ECO:0007669"/>
    <property type="project" value="UniProtKB-KW"/>
</dbReference>
<evidence type="ECO:0000313" key="2">
    <source>
        <dbReference type="EMBL" id="AZP03990.1"/>
    </source>
</evidence>
<dbReference type="InterPro" id="IPR036237">
    <property type="entry name" value="Xyl_isomerase-like_sf"/>
</dbReference>
<dbReference type="Gene3D" id="3.20.20.150">
    <property type="entry name" value="Divalent-metal-dependent TIM barrel enzymes"/>
    <property type="match status" value="1"/>
</dbReference>
<gene>
    <name evidence="2" type="ORF">EJN90_04505</name>
</gene>
<dbReference type="SUPFAM" id="SSF51658">
    <property type="entry name" value="Xylose isomerase-like"/>
    <property type="match status" value="1"/>
</dbReference>
<keyword evidence="3" id="KW-1185">Reference proteome</keyword>
<evidence type="ECO:0000259" key="1">
    <source>
        <dbReference type="Pfam" id="PF01261"/>
    </source>
</evidence>
<dbReference type="InterPro" id="IPR013022">
    <property type="entry name" value="Xyl_isomerase-like_TIM-brl"/>
</dbReference>